<dbReference type="Gene3D" id="3.30.530.20">
    <property type="match status" value="1"/>
</dbReference>
<dbReference type="RefSeq" id="WP_255926921.1">
    <property type="nucleotide sequence ID" value="NZ_JANFNH010000008.1"/>
</dbReference>
<dbReference type="InterPro" id="IPR023393">
    <property type="entry name" value="START-like_dom_sf"/>
</dbReference>
<keyword evidence="3" id="KW-1185">Reference proteome</keyword>
<evidence type="ECO:0000313" key="2">
    <source>
        <dbReference type="EMBL" id="MCQ4042595.1"/>
    </source>
</evidence>
<sequence length="147" mass="16068">MPRVEVDLPIAAEPEQSWAAVVDVESYPECMANVQSVKIVDQDGPDRRSTAWSVHLKGSVLEWVEAETLDHAAHRFDFHQLSGDLAYFVGHWAVRPGPAGGSVVSLHVEFDIGIPLLADMLNPVATAALQDNARQMLDALDRRLTGS</sequence>
<dbReference type="Proteomes" id="UP001206206">
    <property type="component" value="Unassembled WGS sequence"/>
</dbReference>
<dbReference type="Pfam" id="PF03364">
    <property type="entry name" value="Polyketide_cyc"/>
    <property type="match status" value="1"/>
</dbReference>
<dbReference type="SUPFAM" id="SSF55961">
    <property type="entry name" value="Bet v1-like"/>
    <property type="match status" value="1"/>
</dbReference>
<dbReference type="EMBL" id="JANFNH010000008">
    <property type="protein sequence ID" value="MCQ4042595.1"/>
    <property type="molecule type" value="Genomic_DNA"/>
</dbReference>
<feature type="domain" description="Coenzyme Q-binding protein COQ10 START" evidence="1">
    <location>
        <begin position="10"/>
        <end position="136"/>
    </location>
</feature>
<gene>
    <name evidence="2" type="ORF">NON19_11260</name>
</gene>
<protein>
    <submittedName>
        <fullName evidence="2">SRPBCC family protein</fullName>
    </submittedName>
</protein>
<evidence type="ECO:0000259" key="1">
    <source>
        <dbReference type="Pfam" id="PF03364"/>
    </source>
</evidence>
<reference evidence="2 3" key="1">
    <citation type="submission" date="2022-06" db="EMBL/GenBank/DDBJ databases">
        <title>Draft genome sequence of type strain Streptomyces rubrisoli DSM 42083.</title>
        <authorList>
            <person name="Duangmal K."/>
            <person name="Klaysubun C."/>
        </authorList>
    </citation>
    <scope>NUCLEOTIDE SEQUENCE [LARGE SCALE GENOMIC DNA]</scope>
    <source>
        <strain evidence="2 3">DSM 42083</strain>
    </source>
</reference>
<dbReference type="InterPro" id="IPR005031">
    <property type="entry name" value="COQ10_START"/>
</dbReference>
<comment type="caution">
    <text evidence="2">The sequence shown here is derived from an EMBL/GenBank/DDBJ whole genome shotgun (WGS) entry which is preliminary data.</text>
</comment>
<proteinExistence type="predicted"/>
<evidence type="ECO:0000313" key="3">
    <source>
        <dbReference type="Proteomes" id="UP001206206"/>
    </source>
</evidence>
<organism evidence="2 3">
    <name type="scientific">Streptantibioticus rubrisoli</name>
    <dbReference type="NCBI Taxonomy" id="1387313"/>
    <lineage>
        <taxon>Bacteria</taxon>
        <taxon>Bacillati</taxon>
        <taxon>Actinomycetota</taxon>
        <taxon>Actinomycetes</taxon>
        <taxon>Kitasatosporales</taxon>
        <taxon>Streptomycetaceae</taxon>
        <taxon>Streptantibioticus</taxon>
    </lineage>
</organism>
<name>A0ABT1PB55_9ACTN</name>
<accession>A0ABT1PB55</accession>